<dbReference type="PANTHER" id="PTHR13504">
    <property type="entry name" value="FIDO DOMAIN-CONTAINING PROTEIN DDB_G0283145"/>
    <property type="match status" value="1"/>
</dbReference>
<dbReference type="EMBL" id="JXBY01000001">
    <property type="protein sequence ID" value="KJY59272.1"/>
    <property type="molecule type" value="Genomic_DNA"/>
</dbReference>
<comment type="caution">
    <text evidence="4">The sequence shown here is derived from an EMBL/GenBank/DDBJ whole genome shotgun (WGS) entry which is preliminary data.</text>
</comment>
<dbReference type="SUPFAM" id="SSF140931">
    <property type="entry name" value="Fic-like"/>
    <property type="match status" value="1"/>
</dbReference>
<name>A0A0F4LK86_9LACO</name>
<dbReference type="GO" id="GO:0005524">
    <property type="term" value="F:ATP binding"/>
    <property type="evidence" value="ECO:0007669"/>
    <property type="project" value="UniProtKB-KW"/>
</dbReference>
<dbReference type="HOGENOM" id="CLU_046381_0_0_9"/>
<dbReference type="Proteomes" id="UP000033533">
    <property type="component" value="Unassembled WGS sequence"/>
</dbReference>
<proteinExistence type="predicted"/>
<dbReference type="PATRIC" id="fig|1218493.3.peg.26"/>
<dbReference type="AlphaFoldDB" id="A0A0F4LK86"/>
<evidence type="ECO:0000313" key="4">
    <source>
        <dbReference type="EMBL" id="KJY59272.1"/>
    </source>
</evidence>
<dbReference type="STRING" id="1218493.JF76_00260"/>
<dbReference type="Gene3D" id="1.10.3290.10">
    <property type="entry name" value="Fido-like domain"/>
    <property type="match status" value="1"/>
</dbReference>
<gene>
    <name evidence="4" type="ORF">JF76_00260</name>
</gene>
<feature type="domain" description="Fido" evidence="3">
    <location>
        <begin position="108"/>
        <end position="267"/>
    </location>
</feature>
<reference evidence="4 5" key="1">
    <citation type="submission" date="2014-12" db="EMBL/GenBank/DDBJ databases">
        <title>Comparative genomics of the lactic acid bacteria isolated from the honey bee gut.</title>
        <authorList>
            <person name="Ellegaard K.M."/>
            <person name="Tamarit D."/>
            <person name="Javelind E."/>
            <person name="Olofsson T."/>
            <person name="Andersson S.G."/>
            <person name="Vasquez A."/>
        </authorList>
    </citation>
    <scope>NUCLEOTIDE SEQUENCE [LARGE SCALE GENOMIC DNA]</scope>
    <source>
        <strain evidence="4 5">Biut2</strain>
    </source>
</reference>
<dbReference type="InterPro" id="IPR003812">
    <property type="entry name" value="Fido"/>
</dbReference>
<protein>
    <submittedName>
        <fullName evidence="4">Fic family protein</fullName>
    </submittedName>
</protein>
<dbReference type="RefSeq" id="WP_244267913.1">
    <property type="nucleotide sequence ID" value="NZ_JBHSZS010000027.1"/>
</dbReference>
<dbReference type="PANTHER" id="PTHR13504:SF38">
    <property type="entry name" value="FIDO DOMAIN-CONTAINING PROTEIN"/>
    <property type="match status" value="1"/>
</dbReference>
<feature type="active site" evidence="1">
    <location>
        <position position="197"/>
    </location>
</feature>
<organism evidence="4 5">
    <name type="scientific">Lactobacillus kullabergensis</name>
    <dbReference type="NCBI Taxonomy" id="1218493"/>
    <lineage>
        <taxon>Bacteria</taxon>
        <taxon>Bacillati</taxon>
        <taxon>Bacillota</taxon>
        <taxon>Bacilli</taxon>
        <taxon>Lactobacillales</taxon>
        <taxon>Lactobacillaceae</taxon>
        <taxon>Lactobacillus</taxon>
    </lineage>
</organism>
<dbReference type="Pfam" id="PF02661">
    <property type="entry name" value="Fic"/>
    <property type="match status" value="1"/>
</dbReference>
<dbReference type="PROSITE" id="PS51459">
    <property type="entry name" value="FIDO"/>
    <property type="match status" value="1"/>
</dbReference>
<dbReference type="InterPro" id="IPR036597">
    <property type="entry name" value="Fido-like_dom_sf"/>
</dbReference>
<sequence>MKVFDYQTLNGLKVTTKMIEKLNLIYEFKGKTNHISLKSKDTMDKLLMVAKIESTDSSNRIEGIATSDARLKKLMDQKTTPKNRSEEEISGYRDVLAVIHDNYKYIKITPNNILALHKQLFDFTESSWGGQFKDIDNEIITTFADGHKETRFTPPPAWMTPKLVQSLCETYNDAICDNSLPPLILAAAFMLDFVSIHPFRDGNGRMSRLLMLLELQQLGFGVGKYISLERLIEKTKAQYYQTLLESSGKGWINNENDYGPYVDYFLSIVLQAYRELDSRIDITGDTERDPESLLLSKITNSLKPLSRQELMNLVPQYGESTIKHALAKLRKERKIDLVGKGKASRYIAND</sequence>
<keyword evidence="2" id="KW-0547">Nucleotide-binding</keyword>
<evidence type="ECO:0000256" key="1">
    <source>
        <dbReference type="PIRSR" id="PIRSR640198-1"/>
    </source>
</evidence>
<evidence type="ECO:0000313" key="5">
    <source>
        <dbReference type="Proteomes" id="UP000033533"/>
    </source>
</evidence>
<feature type="binding site" evidence="2">
    <location>
        <position position="254"/>
    </location>
    <ligand>
        <name>ATP</name>
        <dbReference type="ChEBI" id="CHEBI:30616"/>
    </ligand>
</feature>
<evidence type="ECO:0000259" key="3">
    <source>
        <dbReference type="PROSITE" id="PS51459"/>
    </source>
</evidence>
<feature type="binding site" evidence="2">
    <location>
        <begin position="201"/>
        <end position="208"/>
    </location>
    <ligand>
        <name>ATP</name>
        <dbReference type="ChEBI" id="CHEBI:30616"/>
    </ligand>
</feature>
<dbReference type="InterPro" id="IPR040198">
    <property type="entry name" value="Fido_containing"/>
</dbReference>
<feature type="binding site" evidence="2">
    <location>
        <begin position="239"/>
        <end position="240"/>
    </location>
    <ligand>
        <name>ATP</name>
        <dbReference type="ChEBI" id="CHEBI:30616"/>
    </ligand>
</feature>
<evidence type="ECO:0000256" key="2">
    <source>
        <dbReference type="PIRSR" id="PIRSR640198-2"/>
    </source>
</evidence>
<accession>A0A0F4LK86</accession>
<keyword evidence="2" id="KW-0067">ATP-binding</keyword>